<dbReference type="InterPro" id="IPR020103">
    <property type="entry name" value="PsdUridine_synth_cat_dom_sf"/>
</dbReference>
<dbReference type="GO" id="GO:0000455">
    <property type="term" value="P:enzyme-directed rRNA pseudouridine synthesis"/>
    <property type="evidence" value="ECO:0007669"/>
    <property type="project" value="TreeGrafter"/>
</dbReference>
<evidence type="ECO:0000256" key="4">
    <source>
        <dbReference type="SAM" id="Coils"/>
    </source>
</evidence>
<dbReference type="PANTHER" id="PTHR21600:SF40">
    <property type="entry name" value="PSEUDOURIDYLATE SYNTHASE RPUSD2"/>
    <property type="match status" value="1"/>
</dbReference>
<dbReference type="STRING" id="1348612.A0A397GH53"/>
<keyword evidence="3" id="KW-0413">Isomerase</keyword>
<feature type="active site" evidence="1">
    <location>
        <position position="211"/>
    </location>
</feature>
<keyword evidence="8" id="KW-1185">Reference proteome</keyword>
<feature type="domain" description="Pseudouridine synthase RsuA/RluA-like" evidence="6">
    <location>
        <begin position="168"/>
        <end position="314"/>
    </location>
</feature>
<reference evidence="7 8" key="1">
    <citation type="submission" date="2018-08" db="EMBL/GenBank/DDBJ databases">
        <title>Genome and evolution of the arbuscular mycorrhizal fungus Diversispora epigaea (formerly Glomus versiforme) and its bacterial endosymbionts.</title>
        <authorList>
            <person name="Sun X."/>
            <person name="Fei Z."/>
            <person name="Harrison M."/>
        </authorList>
    </citation>
    <scope>NUCLEOTIDE SEQUENCE [LARGE SCALE GENOMIC DNA]</scope>
    <source>
        <strain evidence="7 8">IT104</strain>
    </source>
</reference>
<keyword evidence="4" id="KW-0175">Coiled coil</keyword>
<evidence type="ECO:0000313" key="8">
    <source>
        <dbReference type="Proteomes" id="UP000266861"/>
    </source>
</evidence>
<feature type="compositionally biased region" description="Basic and acidic residues" evidence="5">
    <location>
        <begin position="475"/>
        <end position="490"/>
    </location>
</feature>
<dbReference type="GO" id="GO:0009982">
    <property type="term" value="F:pseudouridine synthase activity"/>
    <property type="evidence" value="ECO:0007669"/>
    <property type="project" value="InterPro"/>
</dbReference>
<dbReference type="PANTHER" id="PTHR21600">
    <property type="entry name" value="MITOCHONDRIAL RNA PSEUDOURIDINE SYNTHASE"/>
    <property type="match status" value="1"/>
</dbReference>
<dbReference type="PROSITE" id="PS50889">
    <property type="entry name" value="S4"/>
    <property type="match status" value="1"/>
</dbReference>
<evidence type="ECO:0000259" key="6">
    <source>
        <dbReference type="Pfam" id="PF00849"/>
    </source>
</evidence>
<dbReference type="InterPro" id="IPR006224">
    <property type="entry name" value="PsdUridine_synth_RluA-like_CS"/>
</dbReference>
<evidence type="ECO:0000256" key="2">
    <source>
        <dbReference type="PROSITE-ProRule" id="PRU00182"/>
    </source>
</evidence>
<dbReference type="InterPro" id="IPR006145">
    <property type="entry name" value="PsdUridine_synth_RsuA/RluA"/>
</dbReference>
<dbReference type="SUPFAM" id="SSF55120">
    <property type="entry name" value="Pseudouridine synthase"/>
    <property type="match status" value="1"/>
</dbReference>
<evidence type="ECO:0000256" key="5">
    <source>
        <dbReference type="SAM" id="MobiDB-lite"/>
    </source>
</evidence>
<feature type="compositionally biased region" description="Low complexity" evidence="5">
    <location>
        <begin position="462"/>
        <end position="471"/>
    </location>
</feature>
<dbReference type="PROSITE" id="PS01129">
    <property type="entry name" value="PSI_RLU"/>
    <property type="match status" value="1"/>
</dbReference>
<dbReference type="NCBIfam" id="TIGR00005">
    <property type="entry name" value="rluA_subfam"/>
    <property type="match status" value="1"/>
</dbReference>
<feature type="coiled-coil region" evidence="4">
    <location>
        <begin position="1"/>
        <end position="45"/>
    </location>
</feature>
<dbReference type="Gene3D" id="3.30.2350.10">
    <property type="entry name" value="Pseudouridine synthase"/>
    <property type="match status" value="1"/>
</dbReference>
<dbReference type="EC" id="5.4.99.-" evidence="3"/>
<feature type="region of interest" description="Disordered" evidence="5">
    <location>
        <begin position="449"/>
        <end position="490"/>
    </location>
</feature>
<dbReference type="GO" id="GO:0003723">
    <property type="term" value="F:RNA binding"/>
    <property type="evidence" value="ECO:0007669"/>
    <property type="project" value="UniProtKB-KW"/>
</dbReference>
<dbReference type="CDD" id="cd02557">
    <property type="entry name" value="PseudoU_synth_ScRIB2"/>
    <property type="match status" value="1"/>
</dbReference>
<evidence type="ECO:0000313" key="7">
    <source>
        <dbReference type="EMBL" id="RHZ49018.1"/>
    </source>
</evidence>
<proteinExistence type="inferred from homology"/>
<evidence type="ECO:0000256" key="1">
    <source>
        <dbReference type="PIRSR" id="PIRSR606225-1"/>
    </source>
</evidence>
<sequence length="490" mass="57245">MDKYNLDSKKVKENKDEINNKKIKIENNEGNIKAIKVKKERNEKEIKLKHKQISKQIINKEEENNLEAVEFYYENGLRKVKPYYYEYKTFAKGRWIKKNILNVFRDEFRDRTKEYYETAIEKGLITINNKIVTPSTIIQNQDLITHKIHRHEPPITAKKIKILYQENDFIVIDKPASIPIHPSGRYRHNTVLHILQKEHGFLNLFPLNRLDRLTSGIVILSLNKEKAHEFEQLMTKHKIQKEYICRALGEFPMEEIKCDQPIKLISHKLGLNLVHPDGKSCITIFKRISCNGHTSLVKCKPLTGRTHQIRVHLQYLGYPIVNDPLYCNIKSWGPDRGKGGIDINDNKKINELVNLISLENDFDIKIDDINNVDGNININNSNNNIDDNIINSNNNIDDINRINNNINIVNNNIDDNRFCEECTISHFSDPKPNQLLIWLHAVRYEYNNSNNNSNNDDDSNNDDSNNNDSNSGWKFESELPEWAKDDFNDD</sequence>
<name>A0A397GH53_9GLOM</name>
<comment type="function">
    <text evidence="3">Responsible for synthesis of pseudouridine from uracil.</text>
</comment>
<dbReference type="Proteomes" id="UP000266861">
    <property type="component" value="Unassembled WGS sequence"/>
</dbReference>
<comment type="similarity">
    <text evidence="3">Belongs to the pseudouridine synthase RluA family.</text>
</comment>
<evidence type="ECO:0000256" key="3">
    <source>
        <dbReference type="RuleBase" id="RU362028"/>
    </source>
</evidence>
<dbReference type="Pfam" id="PF00849">
    <property type="entry name" value="PseudoU_synth_2"/>
    <property type="match status" value="1"/>
</dbReference>
<dbReference type="OrthoDB" id="424794at2759"/>
<comment type="caution">
    <text evidence="7">The sequence shown here is derived from an EMBL/GenBank/DDBJ whole genome shotgun (WGS) entry which is preliminary data.</text>
</comment>
<gene>
    <name evidence="7" type="ORF">Glove_535g41</name>
</gene>
<protein>
    <recommendedName>
        <fullName evidence="3">Pseudouridine synthase</fullName>
        <ecNumber evidence="3">5.4.99.-</ecNumber>
    </recommendedName>
</protein>
<comment type="catalytic activity">
    <reaction evidence="3">
        <text>a uridine in RNA = a pseudouridine in RNA</text>
        <dbReference type="Rhea" id="RHEA:48348"/>
        <dbReference type="Rhea" id="RHEA-COMP:12068"/>
        <dbReference type="Rhea" id="RHEA-COMP:12069"/>
        <dbReference type="ChEBI" id="CHEBI:65314"/>
        <dbReference type="ChEBI" id="CHEBI:65315"/>
    </reaction>
</comment>
<dbReference type="EMBL" id="PQFF01000457">
    <property type="protein sequence ID" value="RHZ49018.1"/>
    <property type="molecule type" value="Genomic_DNA"/>
</dbReference>
<keyword evidence="2" id="KW-0694">RNA-binding</keyword>
<dbReference type="InterPro" id="IPR050188">
    <property type="entry name" value="RluA_PseudoU_synthase"/>
</dbReference>
<dbReference type="InterPro" id="IPR006225">
    <property type="entry name" value="PsdUridine_synth_RluC/D"/>
</dbReference>
<organism evidence="7 8">
    <name type="scientific">Diversispora epigaea</name>
    <dbReference type="NCBI Taxonomy" id="1348612"/>
    <lineage>
        <taxon>Eukaryota</taxon>
        <taxon>Fungi</taxon>
        <taxon>Fungi incertae sedis</taxon>
        <taxon>Mucoromycota</taxon>
        <taxon>Glomeromycotina</taxon>
        <taxon>Glomeromycetes</taxon>
        <taxon>Diversisporales</taxon>
        <taxon>Diversisporaceae</taxon>
        <taxon>Diversispora</taxon>
    </lineage>
</organism>
<accession>A0A397GH53</accession>
<dbReference type="AlphaFoldDB" id="A0A397GH53"/>